<dbReference type="AlphaFoldDB" id="A8GQ46"/>
<evidence type="ECO:0000313" key="1">
    <source>
        <dbReference type="EMBL" id="ABV75521.1"/>
    </source>
</evidence>
<accession>A8GQ46</accession>
<gene>
    <name evidence="1" type="ordered locus">A1C_06490</name>
</gene>
<name>A8GQ46_RICAH</name>
<dbReference type="HOGENOM" id="CLU_3375638_0_0_5"/>
<organism evidence="1 2">
    <name type="scientific">Rickettsia akari (strain Hartford)</name>
    <dbReference type="NCBI Taxonomy" id="293614"/>
    <lineage>
        <taxon>Bacteria</taxon>
        <taxon>Pseudomonadati</taxon>
        <taxon>Pseudomonadota</taxon>
        <taxon>Alphaproteobacteria</taxon>
        <taxon>Rickettsiales</taxon>
        <taxon>Rickettsiaceae</taxon>
        <taxon>Rickettsieae</taxon>
        <taxon>Rickettsia</taxon>
        <taxon>spotted fever group</taxon>
    </lineage>
</organism>
<dbReference type="EMBL" id="CP000847">
    <property type="protein sequence ID" value="ABV75521.1"/>
    <property type="molecule type" value="Genomic_DNA"/>
</dbReference>
<evidence type="ECO:0000313" key="2">
    <source>
        <dbReference type="Proteomes" id="UP000006830"/>
    </source>
</evidence>
<keyword evidence="2" id="KW-1185">Reference proteome</keyword>
<dbReference type="Proteomes" id="UP000006830">
    <property type="component" value="Chromosome"/>
</dbReference>
<protein>
    <submittedName>
        <fullName evidence="1">Uncharacterized protein</fullName>
    </submittedName>
</protein>
<sequence>MTIENQLNEIIDNQNINDDICLLGGDNAFVPAAS</sequence>
<reference evidence="1" key="1">
    <citation type="submission" date="2007-09" db="EMBL/GenBank/DDBJ databases">
        <title>Complete Genome Sequence of Rickettsia akari.</title>
        <authorList>
            <person name="Madan A."/>
            <person name="Fahey J."/>
            <person name="Helton E."/>
            <person name="Ketteman M."/>
            <person name="Madan A."/>
            <person name="Rodrigues S."/>
            <person name="Sanchez A."/>
            <person name="Whiting M."/>
            <person name="Dasch G."/>
            <person name="Eremeeva M."/>
        </authorList>
    </citation>
    <scope>NUCLEOTIDE SEQUENCE</scope>
    <source>
        <strain evidence="1">Hartford</strain>
    </source>
</reference>
<dbReference type="KEGG" id="rak:A1C_06490"/>
<proteinExistence type="predicted"/>